<name>C0QIU7_DESAH</name>
<dbReference type="HOGENOM" id="CLU_574571_0_0_7"/>
<protein>
    <recommendedName>
        <fullName evidence="6">Radical SAM core domain-containing protein</fullName>
    </recommendedName>
</protein>
<dbReference type="OrthoDB" id="9810775at2"/>
<dbReference type="EMBL" id="CP001087">
    <property type="protein sequence ID" value="ACN13737.1"/>
    <property type="molecule type" value="Genomic_DNA"/>
</dbReference>
<comment type="cofactor">
    <cofactor evidence="1">
        <name>[4Fe-4S] cluster</name>
        <dbReference type="ChEBI" id="CHEBI:49883"/>
    </cofactor>
</comment>
<gene>
    <name evidence="7" type="ordered locus">HRM2_06230</name>
</gene>
<dbReference type="CDD" id="cd01335">
    <property type="entry name" value="Radical_SAM"/>
    <property type="match status" value="1"/>
</dbReference>
<evidence type="ECO:0000256" key="3">
    <source>
        <dbReference type="ARBA" id="ARBA00022723"/>
    </source>
</evidence>
<organism evidence="7 8">
    <name type="scientific">Desulforapulum autotrophicum (strain ATCC 43914 / DSM 3382 / VKM B-1955 / HRM2)</name>
    <name type="common">Desulfobacterium autotrophicum</name>
    <dbReference type="NCBI Taxonomy" id="177437"/>
    <lineage>
        <taxon>Bacteria</taxon>
        <taxon>Pseudomonadati</taxon>
        <taxon>Thermodesulfobacteriota</taxon>
        <taxon>Desulfobacteria</taxon>
        <taxon>Desulfobacterales</taxon>
        <taxon>Desulfobacteraceae</taxon>
        <taxon>Desulforapulum</taxon>
    </lineage>
</organism>
<evidence type="ECO:0000256" key="4">
    <source>
        <dbReference type="ARBA" id="ARBA00023004"/>
    </source>
</evidence>
<keyword evidence="5" id="KW-0411">Iron-sulfur</keyword>
<dbReference type="AlphaFoldDB" id="C0QIU7"/>
<dbReference type="InterPro" id="IPR040087">
    <property type="entry name" value="MJ0021-like"/>
</dbReference>
<evidence type="ECO:0000259" key="6">
    <source>
        <dbReference type="PROSITE" id="PS51918"/>
    </source>
</evidence>
<dbReference type="SUPFAM" id="SSF102114">
    <property type="entry name" value="Radical SAM enzymes"/>
    <property type="match status" value="1"/>
</dbReference>
<dbReference type="InterPro" id="IPR058240">
    <property type="entry name" value="rSAM_sf"/>
</dbReference>
<evidence type="ECO:0000256" key="2">
    <source>
        <dbReference type="ARBA" id="ARBA00022691"/>
    </source>
</evidence>
<feature type="domain" description="Radical SAM core" evidence="6">
    <location>
        <begin position="72"/>
        <end position="288"/>
    </location>
</feature>
<dbReference type="InterPro" id="IPR013785">
    <property type="entry name" value="Aldolase_TIM"/>
</dbReference>
<sequence>MKFDPSMFIEKNRRECGDTYDAMRWLTRDQAVAAKGKREQILDSIFRTGDRAQWRFAQTKPHTGELSPGCRLCGEGAWSCLFVNNLCNASCFYCPSAQKHRSIPGTGNLEFNAPEAYADYVSAFDIKGVSFSGGEPTLSFDRVVRFLKTLRHRSGNSLYIWMYTNGILITEDKLKILRDEGLDEIRFDIGAVRYNLEKVRMAVGIIPRVTVEIPAVPEDVETLKRVVRDLDAMGVNFLNLHQLRCTGFNREKFIQRNYTFVHGPGVAVLETELAALEIMAYTLEHRISLPVNYCSFIYRHQFQGAGSRRRNALMVKKGYEDVTRTGYLRSMALLGTSEAIANMDQRLILAGCDPQLWQVSQNRDRLLFSSVLWEYLDFSGLSLAVRYVNTSLRQAISYRHPFQEIRLNPRQKVFIERQIQPGEVILTPAMIGPFFDRFIGETTMDAPMDKQDALAGAAEFEHFRPGLLAYV</sequence>
<dbReference type="SFLD" id="SFLDG01067">
    <property type="entry name" value="SPASM/twitch_domain_containing"/>
    <property type="match status" value="1"/>
</dbReference>
<keyword evidence="4" id="KW-0408">Iron</keyword>
<evidence type="ECO:0000256" key="1">
    <source>
        <dbReference type="ARBA" id="ARBA00001966"/>
    </source>
</evidence>
<evidence type="ECO:0000313" key="8">
    <source>
        <dbReference type="Proteomes" id="UP000000442"/>
    </source>
</evidence>
<reference evidence="7 8" key="1">
    <citation type="journal article" date="2009" name="Environ. Microbiol.">
        <title>Genome sequence of Desulfobacterium autotrophicum HRM2, a marine sulfate reducer oxidizing organic carbon completely to carbon dioxide.</title>
        <authorList>
            <person name="Strittmatter A.W."/>
            <person name="Liesegang H."/>
            <person name="Rabus R."/>
            <person name="Decker I."/>
            <person name="Amann J."/>
            <person name="Andres S."/>
            <person name="Henne A."/>
            <person name="Fricke W.F."/>
            <person name="Martinez-Arias R."/>
            <person name="Bartels D."/>
            <person name="Goesmann A."/>
            <person name="Krause L."/>
            <person name="Puehler A."/>
            <person name="Klenk H.P."/>
            <person name="Richter M."/>
            <person name="Schuler M."/>
            <person name="Gloeckner F.O."/>
            <person name="Meyerdierks A."/>
            <person name="Gottschalk G."/>
            <person name="Amann R."/>
        </authorList>
    </citation>
    <scope>NUCLEOTIDE SEQUENCE [LARGE SCALE GENOMIC DNA]</scope>
    <source>
        <strain evidence="8">ATCC 43914 / DSM 3382 / HRM2</strain>
    </source>
</reference>
<dbReference type="GO" id="GO:0003824">
    <property type="term" value="F:catalytic activity"/>
    <property type="evidence" value="ECO:0007669"/>
    <property type="project" value="InterPro"/>
</dbReference>
<dbReference type="InterPro" id="IPR007197">
    <property type="entry name" value="rSAM"/>
</dbReference>
<dbReference type="SFLD" id="SFLDS00029">
    <property type="entry name" value="Radical_SAM"/>
    <property type="match status" value="1"/>
</dbReference>
<keyword evidence="3" id="KW-0479">Metal-binding</keyword>
<dbReference type="Pfam" id="PF04055">
    <property type="entry name" value="Radical_SAM"/>
    <property type="match status" value="1"/>
</dbReference>
<dbReference type="PANTHER" id="PTHR43288:SF1">
    <property type="entry name" value="GLYCYL-RADICAL ENZYME ACTIVATING ENZYME MJ0021-RELATED"/>
    <property type="match status" value="1"/>
</dbReference>
<dbReference type="Gene3D" id="3.20.20.70">
    <property type="entry name" value="Aldolase class I"/>
    <property type="match status" value="1"/>
</dbReference>
<dbReference type="PROSITE" id="PS51918">
    <property type="entry name" value="RADICAL_SAM"/>
    <property type="match status" value="1"/>
</dbReference>
<evidence type="ECO:0000313" key="7">
    <source>
        <dbReference type="EMBL" id="ACN13737.1"/>
    </source>
</evidence>
<dbReference type="KEGG" id="dat:HRM2_06230"/>
<dbReference type="eggNOG" id="COG2108">
    <property type="taxonomic scope" value="Bacteria"/>
</dbReference>
<keyword evidence="8" id="KW-1185">Reference proteome</keyword>
<dbReference type="GO" id="GO:0051536">
    <property type="term" value="F:iron-sulfur cluster binding"/>
    <property type="evidence" value="ECO:0007669"/>
    <property type="project" value="UniProtKB-KW"/>
</dbReference>
<dbReference type="STRING" id="177437.HRM2_06230"/>
<dbReference type="GO" id="GO:0046872">
    <property type="term" value="F:metal ion binding"/>
    <property type="evidence" value="ECO:0007669"/>
    <property type="project" value="UniProtKB-KW"/>
</dbReference>
<dbReference type="Proteomes" id="UP000000442">
    <property type="component" value="Chromosome"/>
</dbReference>
<dbReference type="SFLD" id="SFLDG01108">
    <property type="entry name" value="Uncharacterised_Radical_SAM_Su"/>
    <property type="match status" value="1"/>
</dbReference>
<proteinExistence type="predicted"/>
<keyword evidence="2" id="KW-0949">S-adenosyl-L-methionine</keyword>
<accession>C0QIU7</accession>
<dbReference type="PANTHER" id="PTHR43288">
    <property type="entry name" value="BIOTIN SYNTHASE-RELATED PROTEIN, RADICAL SAM SUPERFAMILY"/>
    <property type="match status" value="1"/>
</dbReference>
<evidence type="ECO:0000256" key="5">
    <source>
        <dbReference type="ARBA" id="ARBA00023014"/>
    </source>
</evidence>